<dbReference type="PROSITE" id="PS00138">
    <property type="entry name" value="SUBTILASE_SER"/>
    <property type="match status" value="1"/>
</dbReference>
<keyword evidence="6" id="KW-1185">Reference proteome</keyword>
<dbReference type="AlphaFoldDB" id="A0A7W7VZU9"/>
<keyword evidence="1" id="KW-0645">Protease</keyword>
<dbReference type="EMBL" id="JACHJV010000003">
    <property type="protein sequence ID" value="MBB4928483.1"/>
    <property type="molecule type" value="Genomic_DNA"/>
</dbReference>
<evidence type="ECO:0000259" key="4">
    <source>
        <dbReference type="PROSITE" id="PS51695"/>
    </source>
</evidence>
<name>A0A7W7VZU9_KITKI</name>
<dbReference type="SUPFAM" id="SSF52743">
    <property type="entry name" value="Subtilisin-like"/>
    <property type="match status" value="1"/>
</dbReference>
<keyword evidence="3" id="KW-0720">Serine protease</keyword>
<dbReference type="InterPro" id="IPR030400">
    <property type="entry name" value="Sedolisin_dom"/>
</dbReference>
<dbReference type="InterPro" id="IPR050819">
    <property type="entry name" value="Tripeptidyl-peptidase_I"/>
</dbReference>
<proteinExistence type="predicted"/>
<evidence type="ECO:0000313" key="5">
    <source>
        <dbReference type="EMBL" id="MBB4928483.1"/>
    </source>
</evidence>
<dbReference type="GO" id="GO:0008240">
    <property type="term" value="F:tripeptidyl-peptidase activity"/>
    <property type="evidence" value="ECO:0007669"/>
    <property type="project" value="TreeGrafter"/>
</dbReference>
<dbReference type="Gene3D" id="2.120.10.70">
    <property type="entry name" value="Fucose-specific lectin"/>
    <property type="match status" value="1"/>
</dbReference>
<dbReference type="PROSITE" id="PS51695">
    <property type="entry name" value="SEDOLISIN"/>
    <property type="match status" value="1"/>
</dbReference>
<comment type="caution">
    <text evidence="5">The sequence shown here is derived from an EMBL/GenBank/DDBJ whole genome shotgun (WGS) entry which is preliminary data.</text>
</comment>
<evidence type="ECO:0000313" key="6">
    <source>
        <dbReference type="Proteomes" id="UP000540506"/>
    </source>
</evidence>
<dbReference type="Gene3D" id="3.40.50.200">
    <property type="entry name" value="Peptidase S8/S53 domain"/>
    <property type="match status" value="1"/>
</dbReference>
<evidence type="ECO:0000256" key="3">
    <source>
        <dbReference type="ARBA" id="ARBA00022825"/>
    </source>
</evidence>
<dbReference type="CDD" id="cd04056">
    <property type="entry name" value="Peptidases_S53"/>
    <property type="match status" value="1"/>
</dbReference>
<evidence type="ECO:0000256" key="1">
    <source>
        <dbReference type="ARBA" id="ARBA00022670"/>
    </source>
</evidence>
<gene>
    <name evidence="5" type="ORF">FHR34_007580</name>
</gene>
<accession>A0A7W7VZU9</accession>
<reference evidence="5 6" key="1">
    <citation type="submission" date="2020-08" db="EMBL/GenBank/DDBJ databases">
        <title>Sequencing the genomes of 1000 actinobacteria strains.</title>
        <authorList>
            <person name="Klenk H.-P."/>
        </authorList>
    </citation>
    <scope>NUCLEOTIDE SEQUENCE [LARGE SCALE GENOMIC DNA]</scope>
    <source>
        <strain evidence="5 6">DSM 41654</strain>
    </source>
</reference>
<dbReference type="GO" id="GO:0004252">
    <property type="term" value="F:serine-type endopeptidase activity"/>
    <property type="evidence" value="ECO:0007669"/>
    <property type="project" value="InterPro"/>
</dbReference>
<organism evidence="5 6">
    <name type="scientific">Kitasatospora kifunensis</name>
    <name type="common">Streptomyces kifunensis</name>
    <dbReference type="NCBI Taxonomy" id="58351"/>
    <lineage>
        <taxon>Bacteria</taxon>
        <taxon>Bacillati</taxon>
        <taxon>Actinomycetota</taxon>
        <taxon>Actinomycetes</taxon>
        <taxon>Kitasatosporales</taxon>
        <taxon>Streptomycetaceae</taxon>
        <taxon>Kitasatospora</taxon>
    </lineage>
</organism>
<dbReference type="RefSeq" id="WP_184945900.1">
    <property type="nucleotide sequence ID" value="NZ_JACHJV010000003.1"/>
</dbReference>
<dbReference type="PANTHER" id="PTHR14218:SF15">
    <property type="entry name" value="TRIPEPTIDYL-PEPTIDASE 1"/>
    <property type="match status" value="1"/>
</dbReference>
<evidence type="ECO:0000256" key="2">
    <source>
        <dbReference type="ARBA" id="ARBA00022801"/>
    </source>
</evidence>
<dbReference type="Proteomes" id="UP000540506">
    <property type="component" value="Unassembled WGS sequence"/>
</dbReference>
<dbReference type="InterPro" id="IPR023828">
    <property type="entry name" value="Peptidase_S8_Ser-AS"/>
</dbReference>
<sequence length="677" mass="67967">MLLGLVTVHSAAAQARSAGPTVNACPAPTASLAACFAVRRTDPAAVARQPGAATVPTGYGPADLRQAYALSSDSTATVAIVDAYDDPTAEQDLAVYRSQYGLAPCTAANGCFSKVNQSGASAPLPVPNAGWAGEISVDVDMVSAVCPHCHILLVEANSNGTGDLYAAEDQASANARFVSNSWGSLENPGELSADTHFEHPGVVITASTGDTGAGTLYPAASPQVTAVGGTTLQRSATPRGWTETAWSGAGSGCSGYEPRPSRQLSVATGCNGRAIADVSADADPSTGVAVYQTYGAGGWQVYGGTSVASPIVAGVYALGGVPGGADLPAAYPYTYPSALNDVTSGSNGSCGAPLCTAGPGWDGPTGLGTPAGTTAFSATHLWQFGVANGAWYADNVAAAPGGSAVGTPSVDSGATWVRGSDDHLREFVQQNGQWTVTDVTAATGVPVAGDPAAQGGGVYVRDTNDHLRQFYPSNGSWTAFDVTAASGVPIVGDLSLQSGGGGYAEDTNGHLRQFDVSNGVWVAFDVTAATGATIAGNPVTAAGVVYARDANNHLRQFFVSNGAWVTFDVSAATNALVVGDPALAGGVAYARSPSGDLLQFYVANGAWVVFDVTTATGVPIAGNPATVNGAEYARTASGHLVQFFVTGGKWVSFDVTAATGTPVSGDPLATGSAIWTT</sequence>
<dbReference type="GO" id="GO:0006508">
    <property type="term" value="P:proteolysis"/>
    <property type="evidence" value="ECO:0007669"/>
    <property type="project" value="UniProtKB-KW"/>
</dbReference>
<keyword evidence="2" id="KW-0378">Hydrolase</keyword>
<protein>
    <recommendedName>
        <fullName evidence="4">Peptidase S53 domain-containing protein</fullName>
    </recommendedName>
</protein>
<feature type="domain" description="Peptidase S53" evidence="4">
    <location>
        <begin position="58"/>
        <end position="382"/>
    </location>
</feature>
<dbReference type="InterPro" id="IPR036852">
    <property type="entry name" value="Peptidase_S8/S53_dom_sf"/>
</dbReference>
<dbReference type="PANTHER" id="PTHR14218">
    <property type="entry name" value="PROTEASE S8 TRIPEPTIDYL PEPTIDASE I CLN2"/>
    <property type="match status" value="1"/>
</dbReference>